<evidence type="ECO:0000256" key="1">
    <source>
        <dbReference type="SAM" id="Phobius"/>
    </source>
</evidence>
<evidence type="ECO:0000313" key="4">
    <source>
        <dbReference type="Proteomes" id="UP001454036"/>
    </source>
</evidence>
<keyword evidence="1" id="KW-1133">Transmembrane helix</keyword>
<dbReference type="GO" id="GO:0005737">
    <property type="term" value="C:cytoplasm"/>
    <property type="evidence" value="ECO:0007669"/>
    <property type="project" value="UniProtKB-ARBA"/>
</dbReference>
<gene>
    <name evidence="3" type="ORF">LIER_04031</name>
</gene>
<accession>A0AAV3NZE2</accession>
<dbReference type="FunFam" id="3.30.530.20:FF:000006">
    <property type="entry name" value="StAR-related lipid transfer protein 7, mitochondrial"/>
    <property type="match status" value="1"/>
</dbReference>
<dbReference type="Pfam" id="PF01852">
    <property type="entry name" value="START"/>
    <property type="match status" value="1"/>
</dbReference>
<dbReference type="EMBL" id="BAABME010000503">
    <property type="protein sequence ID" value="GAA0143315.1"/>
    <property type="molecule type" value="Genomic_DNA"/>
</dbReference>
<dbReference type="Gene3D" id="3.30.530.20">
    <property type="match status" value="1"/>
</dbReference>
<organism evidence="3 4">
    <name type="scientific">Lithospermum erythrorhizon</name>
    <name type="common">Purple gromwell</name>
    <name type="synonym">Lithospermum officinale var. erythrorhizon</name>
    <dbReference type="NCBI Taxonomy" id="34254"/>
    <lineage>
        <taxon>Eukaryota</taxon>
        <taxon>Viridiplantae</taxon>
        <taxon>Streptophyta</taxon>
        <taxon>Embryophyta</taxon>
        <taxon>Tracheophyta</taxon>
        <taxon>Spermatophyta</taxon>
        <taxon>Magnoliopsida</taxon>
        <taxon>eudicotyledons</taxon>
        <taxon>Gunneridae</taxon>
        <taxon>Pentapetalae</taxon>
        <taxon>asterids</taxon>
        <taxon>lamiids</taxon>
        <taxon>Boraginales</taxon>
        <taxon>Boraginaceae</taxon>
        <taxon>Boraginoideae</taxon>
        <taxon>Lithospermeae</taxon>
        <taxon>Lithospermum</taxon>
    </lineage>
</organism>
<dbReference type="InterPro" id="IPR023393">
    <property type="entry name" value="START-like_dom_sf"/>
</dbReference>
<reference evidence="3 4" key="1">
    <citation type="submission" date="2024-01" db="EMBL/GenBank/DDBJ databases">
        <title>The complete chloroplast genome sequence of Lithospermum erythrorhizon: insights into the phylogenetic relationship among Boraginaceae species and the maternal lineages of purple gromwells.</title>
        <authorList>
            <person name="Okada T."/>
            <person name="Watanabe K."/>
        </authorList>
    </citation>
    <scope>NUCLEOTIDE SEQUENCE [LARGE SCALE GENOMIC DNA]</scope>
</reference>
<comment type="caution">
    <text evidence="3">The sequence shown here is derived from an EMBL/GenBank/DDBJ whole genome shotgun (WGS) entry which is preliminary data.</text>
</comment>
<proteinExistence type="predicted"/>
<evidence type="ECO:0000259" key="2">
    <source>
        <dbReference type="PROSITE" id="PS50848"/>
    </source>
</evidence>
<keyword evidence="4" id="KW-1185">Reference proteome</keyword>
<dbReference type="CDD" id="cd08870">
    <property type="entry name" value="START_STARD2_7-like"/>
    <property type="match status" value="1"/>
</dbReference>
<name>A0AAV3NZE2_LITER</name>
<keyword evidence="1" id="KW-0812">Transmembrane</keyword>
<dbReference type="InterPro" id="IPR002913">
    <property type="entry name" value="START_lipid-bd_dom"/>
</dbReference>
<evidence type="ECO:0000313" key="3">
    <source>
        <dbReference type="EMBL" id="GAA0143315.1"/>
    </source>
</evidence>
<dbReference type="SUPFAM" id="SSF55961">
    <property type="entry name" value="Bet v1-like"/>
    <property type="match status" value="1"/>
</dbReference>
<keyword evidence="1" id="KW-0472">Membrane</keyword>
<dbReference type="PANTHER" id="PTHR19308:SF9">
    <property type="entry name" value="OS07G0185200 PROTEIN"/>
    <property type="match status" value="1"/>
</dbReference>
<feature type="transmembrane region" description="Helical" evidence="1">
    <location>
        <begin position="26"/>
        <end position="47"/>
    </location>
</feature>
<dbReference type="PANTHER" id="PTHR19308">
    <property type="entry name" value="PHOSPHATIDYLCHOLINE TRANSFER PROTEIN"/>
    <property type="match status" value="1"/>
</dbReference>
<dbReference type="GO" id="GO:0008289">
    <property type="term" value="F:lipid binding"/>
    <property type="evidence" value="ECO:0007669"/>
    <property type="project" value="InterPro"/>
</dbReference>
<feature type="domain" description="START" evidence="2">
    <location>
        <begin position="178"/>
        <end position="367"/>
    </location>
</feature>
<protein>
    <recommendedName>
        <fullName evidence="2">START domain-containing protein</fullName>
    </recommendedName>
</protein>
<dbReference type="Proteomes" id="UP001454036">
    <property type="component" value="Unassembled WGS sequence"/>
</dbReference>
<dbReference type="InterPro" id="IPR051213">
    <property type="entry name" value="START_lipid_transfer"/>
</dbReference>
<dbReference type="AlphaFoldDB" id="A0AAV3NZE2"/>
<dbReference type="PROSITE" id="PS50848">
    <property type="entry name" value="START"/>
    <property type="match status" value="1"/>
</dbReference>
<sequence length="463" mass="52368">MESSNRWGEMMEVVNKQAVMETFVDILLCSVPIWLAVMIGLFIGWSWRPRWTGLVFLGLFKSKKFGRFVWTMPPGFGARRVWLAFTALSVVSVGRRLWNRNKERREGEEVGVGEGLGMGMGMSRIGSTQSFVSDGGSCGGEISSTMDATSEAQKGDVTDNDLQHLLLLLEGKDGEMVWQSMMERSTANMSYQAWRHETESGLIVLRSKTIFEDATPEIVRDFFWDDEFRPKWDNMLSHVKILEECPDTGMMIIHWIKKFPFFCSDREYIIGRRIWESGNTFYCVTKGVPYPDLPRRDKPRRVDMYFSSWVIKPVKSLKGDGQLPACEVTLIHYEDMGIPKDVAKLGVRHGMWGTVKKLHTGFRTYQNSRNADDSPSRCALMAGISTKISIDEGADTVEQVATEEKRDERLNVQRQHDQGAIDWKWLVVGGTVALVCGLQAGLVGKALLVGAGQRVARRRGNSR</sequence>